<dbReference type="InterPro" id="IPR016181">
    <property type="entry name" value="Acyl_CoA_acyltransferase"/>
</dbReference>
<evidence type="ECO:0000259" key="1">
    <source>
        <dbReference type="PROSITE" id="PS51186"/>
    </source>
</evidence>
<dbReference type="PROSITE" id="PS51186">
    <property type="entry name" value="GNAT"/>
    <property type="match status" value="1"/>
</dbReference>
<keyword evidence="3" id="KW-1185">Reference proteome</keyword>
<organism evidence="2 3">
    <name type="scientific">Vagococcus silagei</name>
    <dbReference type="NCBI Taxonomy" id="2508885"/>
    <lineage>
        <taxon>Bacteria</taxon>
        <taxon>Bacillati</taxon>
        <taxon>Bacillota</taxon>
        <taxon>Bacilli</taxon>
        <taxon>Lactobacillales</taxon>
        <taxon>Enterococcaceae</taxon>
        <taxon>Vagococcus</taxon>
    </lineage>
</organism>
<keyword evidence="2" id="KW-0808">Transferase</keyword>
<dbReference type="SUPFAM" id="SSF55729">
    <property type="entry name" value="Acyl-CoA N-acyltransferases (Nat)"/>
    <property type="match status" value="1"/>
</dbReference>
<proteinExistence type="predicted"/>
<dbReference type="RefSeq" id="WP_136136412.1">
    <property type="nucleotide sequence ID" value="NZ_SDGV01000010.1"/>
</dbReference>
<dbReference type="InterPro" id="IPR000182">
    <property type="entry name" value="GNAT_dom"/>
</dbReference>
<dbReference type="CDD" id="cd04301">
    <property type="entry name" value="NAT_SF"/>
    <property type="match status" value="1"/>
</dbReference>
<sequence length="144" mass="16691">MYRKEIGSKAHIVAGAYYLRMMVFVEEQQIKLMDEFDSIDNMNPPYIVYFDQDLPIATGRYQFIDNHTCIEPDRLCVHPDYRTNGLGSKVLNTIEKIGRDNQCLSSKLSAEITALKFYEKKGYQVYSEPFTQDGIPCVKMIKML</sequence>
<comment type="caution">
    <text evidence="2">The sequence shown here is derived from an EMBL/GenBank/DDBJ whole genome shotgun (WGS) entry which is preliminary data.</text>
</comment>
<accession>A0A4S3B6S0</accession>
<dbReference type="Gene3D" id="3.40.630.30">
    <property type="match status" value="1"/>
</dbReference>
<protein>
    <submittedName>
        <fullName evidence="2">GNAT family N-acetyltransferase</fullName>
    </submittedName>
</protein>
<reference evidence="2 3" key="1">
    <citation type="submission" date="2019-01" db="EMBL/GenBank/DDBJ databases">
        <title>Vagococcus silagei sp. nov. isolated from brewer's grain.</title>
        <authorList>
            <person name="Guu J.-R."/>
        </authorList>
    </citation>
    <scope>NUCLEOTIDE SEQUENCE [LARGE SCALE GENOMIC DNA]</scope>
    <source>
        <strain evidence="2 3">2B-2</strain>
    </source>
</reference>
<name>A0A4S3B6S0_9ENTE</name>
<feature type="domain" description="N-acetyltransferase" evidence="1">
    <location>
        <begin position="1"/>
        <end position="144"/>
    </location>
</feature>
<dbReference type="AlphaFoldDB" id="A0A4S3B6S0"/>
<dbReference type="OrthoDB" id="9796171at2"/>
<evidence type="ECO:0000313" key="3">
    <source>
        <dbReference type="Proteomes" id="UP000310506"/>
    </source>
</evidence>
<gene>
    <name evidence="2" type="ORF">ESZ54_04095</name>
</gene>
<dbReference type="GO" id="GO:0016747">
    <property type="term" value="F:acyltransferase activity, transferring groups other than amino-acyl groups"/>
    <property type="evidence" value="ECO:0007669"/>
    <property type="project" value="InterPro"/>
</dbReference>
<evidence type="ECO:0000313" key="2">
    <source>
        <dbReference type="EMBL" id="THB61640.1"/>
    </source>
</evidence>
<dbReference type="EMBL" id="SDGV01000010">
    <property type="protein sequence ID" value="THB61640.1"/>
    <property type="molecule type" value="Genomic_DNA"/>
</dbReference>
<dbReference type="Pfam" id="PF13508">
    <property type="entry name" value="Acetyltransf_7"/>
    <property type="match status" value="1"/>
</dbReference>
<dbReference type="Proteomes" id="UP000310506">
    <property type="component" value="Unassembled WGS sequence"/>
</dbReference>